<keyword evidence="3" id="KW-1185">Reference proteome</keyword>
<dbReference type="EMBL" id="CP034562">
    <property type="protein sequence ID" value="AZQ62562.1"/>
    <property type="molecule type" value="Genomic_DNA"/>
</dbReference>
<reference evidence="2 3" key="1">
    <citation type="submission" date="2018-12" db="EMBL/GenBank/DDBJ databases">
        <title>Flammeovirga pectinis sp. nov., isolated from the gut of the Korean scallop, Patinopecten yessoensis.</title>
        <authorList>
            <person name="Bae J.-W."/>
            <person name="Jeong Y.-S."/>
            <person name="Kang W."/>
        </authorList>
    </citation>
    <scope>NUCLEOTIDE SEQUENCE [LARGE SCALE GENOMIC DNA]</scope>
    <source>
        <strain evidence="2 3">L12M1</strain>
    </source>
</reference>
<dbReference type="RefSeq" id="WP_126614188.1">
    <property type="nucleotide sequence ID" value="NZ_CP034562.1"/>
</dbReference>
<name>A0A3S9P3A7_9BACT</name>
<proteinExistence type="predicted"/>
<dbReference type="Pfam" id="PF13936">
    <property type="entry name" value="HTH_38"/>
    <property type="match status" value="1"/>
</dbReference>
<evidence type="ECO:0000259" key="1">
    <source>
        <dbReference type="Pfam" id="PF13936"/>
    </source>
</evidence>
<organism evidence="2 3">
    <name type="scientific">Flammeovirga pectinis</name>
    <dbReference type="NCBI Taxonomy" id="2494373"/>
    <lineage>
        <taxon>Bacteria</taxon>
        <taxon>Pseudomonadati</taxon>
        <taxon>Bacteroidota</taxon>
        <taxon>Cytophagia</taxon>
        <taxon>Cytophagales</taxon>
        <taxon>Flammeovirgaceae</taxon>
        <taxon>Flammeovirga</taxon>
    </lineage>
</organism>
<sequence length="183" mass="22296">MKNLTYHQRVRLQVAYAAKIRIKGIAHLVEVSTTTIYRELKRNSMPNGKYVAEYAQKLAIARKKMASSTKKRSFIFHYKRIKYMLYTNRTKIYWLSDANRDEYIFSPYYKMRRLGPKKIYNLYYGFIMFHYMDNEPLYQFLYAHLRWKRKVRQERRLQKEVIQNSFYSIPPKATINFIDKKAA</sequence>
<feature type="domain" description="Transposase IS30-like HTH" evidence="1">
    <location>
        <begin position="2"/>
        <end position="43"/>
    </location>
</feature>
<dbReference type="AlphaFoldDB" id="A0A3S9P3A7"/>
<dbReference type="KEGG" id="fll:EI427_10040"/>
<gene>
    <name evidence="2" type="ORF">EI427_10040</name>
</gene>
<evidence type="ECO:0000313" key="2">
    <source>
        <dbReference type="EMBL" id="AZQ62562.1"/>
    </source>
</evidence>
<protein>
    <submittedName>
        <fullName evidence="2">Helix-turn-helix domain-containing protein</fullName>
    </submittedName>
</protein>
<accession>A0A3S9P3A7</accession>
<evidence type="ECO:0000313" key="3">
    <source>
        <dbReference type="Proteomes" id="UP000267268"/>
    </source>
</evidence>
<dbReference type="OrthoDB" id="979173at2"/>
<dbReference type="Proteomes" id="UP000267268">
    <property type="component" value="Chromosome 1"/>
</dbReference>
<dbReference type="InterPro" id="IPR025246">
    <property type="entry name" value="IS30-like_HTH"/>
</dbReference>